<reference evidence="2 3" key="1">
    <citation type="journal article" date="2018" name="Mol. Ecol.">
        <title>The obligate alkalophilic soda-lake fungus Sodiomyces alkalinus has shifted to a protein diet.</title>
        <authorList>
            <person name="Grum-Grzhimaylo A.A."/>
            <person name="Falkoski D.L."/>
            <person name="van den Heuvel J."/>
            <person name="Valero-Jimenez C.A."/>
            <person name="Min B."/>
            <person name="Choi I.G."/>
            <person name="Lipzen A."/>
            <person name="Daum C.G."/>
            <person name="Aanen D.K."/>
            <person name="Tsang A."/>
            <person name="Henrissat B."/>
            <person name="Bilanenko E.N."/>
            <person name="de Vries R.P."/>
            <person name="van Kan J.A.L."/>
            <person name="Grigoriev I.V."/>
            <person name="Debets A.J.M."/>
        </authorList>
    </citation>
    <scope>NUCLEOTIDE SEQUENCE [LARGE SCALE GENOMIC DNA]</scope>
    <source>
        <strain evidence="2 3">F11</strain>
    </source>
</reference>
<keyword evidence="3" id="KW-1185">Reference proteome</keyword>
<organism evidence="2 3">
    <name type="scientific">Sodiomyces alkalinus (strain CBS 110278 / VKM F-3762 / F11)</name>
    <name type="common">Alkaliphilic filamentous fungus</name>
    <dbReference type="NCBI Taxonomy" id="1314773"/>
    <lineage>
        <taxon>Eukaryota</taxon>
        <taxon>Fungi</taxon>
        <taxon>Dikarya</taxon>
        <taxon>Ascomycota</taxon>
        <taxon>Pezizomycotina</taxon>
        <taxon>Sordariomycetes</taxon>
        <taxon>Hypocreomycetidae</taxon>
        <taxon>Glomerellales</taxon>
        <taxon>Plectosphaerellaceae</taxon>
        <taxon>Sodiomyces</taxon>
    </lineage>
</organism>
<dbReference type="AlphaFoldDB" id="A0A3N2PZY5"/>
<sequence>MLRGGFHTLTFSKSIEPLSLVLWTVAVLGNTTCPASDLAMTDFHVEAIDFILNQFRGAVAPFQLCPLPLFGEIIRINHLRMQAVTDDAAEVERFETEGFDILERIHGFSPQQWAETKSAATQNSDWVLMGCVYRAAVALYCILSLQSLSVLPSTQTLRDCCTTHAHLLHFLLSEGLSSPRFQRFMVWPLAVLGVEAVHGCAEMRAFVAEQLPLISRHVGIYVPLAAKRVLESFWASGMTSWDACFDKPYVFTTQIAVDTSRLYSDMSPR</sequence>
<dbReference type="GeneID" id="39580104"/>
<dbReference type="OrthoDB" id="5386330at2759"/>
<evidence type="ECO:0000313" key="2">
    <source>
        <dbReference type="EMBL" id="ROT39998.1"/>
    </source>
</evidence>
<accession>A0A3N2PZY5</accession>
<keyword evidence="1" id="KW-0539">Nucleus</keyword>
<evidence type="ECO:0000313" key="3">
    <source>
        <dbReference type="Proteomes" id="UP000272025"/>
    </source>
</evidence>
<name>A0A3N2PZY5_SODAK</name>
<dbReference type="EMBL" id="ML119053">
    <property type="protein sequence ID" value="ROT39998.1"/>
    <property type="molecule type" value="Genomic_DNA"/>
</dbReference>
<dbReference type="RefSeq" id="XP_028467804.1">
    <property type="nucleotide sequence ID" value="XM_028611626.1"/>
</dbReference>
<dbReference type="Proteomes" id="UP000272025">
    <property type="component" value="Unassembled WGS sequence"/>
</dbReference>
<evidence type="ECO:0000256" key="1">
    <source>
        <dbReference type="ARBA" id="ARBA00023242"/>
    </source>
</evidence>
<gene>
    <name evidence="2" type="ORF">SODALDRAFT_332150</name>
</gene>
<dbReference type="InterPro" id="IPR021858">
    <property type="entry name" value="Fun_TF"/>
</dbReference>
<protein>
    <recommendedName>
        <fullName evidence="4">C6 zinc finger domain-containing protein</fullName>
    </recommendedName>
</protein>
<proteinExistence type="predicted"/>
<dbReference type="Pfam" id="PF11951">
    <property type="entry name" value="Fungal_trans_2"/>
    <property type="match status" value="1"/>
</dbReference>
<evidence type="ECO:0008006" key="4">
    <source>
        <dbReference type="Google" id="ProtNLM"/>
    </source>
</evidence>